<evidence type="ECO:0000313" key="2">
    <source>
        <dbReference type="EMBL" id="MDR7361134.1"/>
    </source>
</evidence>
<organism evidence="2 3">
    <name type="scientific">Nocardioides marmoribigeumensis</name>
    <dbReference type="NCBI Taxonomy" id="433649"/>
    <lineage>
        <taxon>Bacteria</taxon>
        <taxon>Bacillati</taxon>
        <taxon>Actinomycetota</taxon>
        <taxon>Actinomycetes</taxon>
        <taxon>Propionibacteriales</taxon>
        <taxon>Nocardioidaceae</taxon>
        <taxon>Nocardioides</taxon>
    </lineage>
</organism>
<name>A0ABU2BR73_9ACTN</name>
<evidence type="ECO:0000256" key="1">
    <source>
        <dbReference type="SAM" id="MobiDB-lite"/>
    </source>
</evidence>
<reference evidence="2 3" key="1">
    <citation type="submission" date="2023-07" db="EMBL/GenBank/DDBJ databases">
        <title>Sequencing the genomes of 1000 actinobacteria strains.</title>
        <authorList>
            <person name="Klenk H.-P."/>
        </authorList>
    </citation>
    <scope>NUCLEOTIDE SEQUENCE [LARGE SCALE GENOMIC DNA]</scope>
    <source>
        <strain evidence="2 3">DSM 19426</strain>
    </source>
</reference>
<dbReference type="Pfam" id="PF09754">
    <property type="entry name" value="PAC2"/>
    <property type="match status" value="1"/>
</dbReference>
<accession>A0ABU2BR73</accession>
<sequence>MSASHVFIVDEVPELEDASDLVMVTVLEGFLDAGGAAQSALSHLLETDQGRVVATFEIDAFYDYRARRPPMTFAEDHYEDYQAPRLVCRLVHDAAGVPFLLLHGPEPDTHWEAFCAAVRTVVEHFGVSLVVSWGAVPMAVPHTRPVMITHHGNRPELVTRSSMWRGAIRIPASALALLELRLGEWGHAATGFVAHVPHYLAQVDYPLSAIPLLTAAAEATGLQWDLTGLHARAAARADDIATQVAESAEVRDVVAGLEQQYDAFHRPDDDERLPLAEDGELPTGDELGAQFERFLADLDEGDRDDKGR</sequence>
<keyword evidence="3" id="KW-1185">Reference proteome</keyword>
<feature type="region of interest" description="Disordered" evidence="1">
    <location>
        <begin position="267"/>
        <end position="286"/>
    </location>
</feature>
<proteinExistence type="predicted"/>
<dbReference type="PIRSF" id="PIRSF028754">
    <property type="entry name" value="UCP028754"/>
    <property type="match status" value="1"/>
</dbReference>
<evidence type="ECO:0000313" key="3">
    <source>
        <dbReference type="Proteomes" id="UP001183648"/>
    </source>
</evidence>
<dbReference type="Gene3D" id="1.10.287.100">
    <property type="match status" value="1"/>
</dbReference>
<gene>
    <name evidence="2" type="ORF">J2S63_000687</name>
</gene>
<evidence type="ECO:0008006" key="4">
    <source>
        <dbReference type="Google" id="ProtNLM"/>
    </source>
</evidence>
<comment type="caution">
    <text evidence="2">The sequence shown here is derived from an EMBL/GenBank/DDBJ whole genome shotgun (WGS) entry which is preliminary data.</text>
</comment>
<dbReference type="EMBL" id="JAVDYG010000001">
    <property type="protein sequence ID" value="MDR7361134.1"/>
    <property type="molecule type" value="Genomic_DNA"/>
</dbReference>
<dbReference type="SUPFAM" id="SSF159659">
    <property type="entry name" value="Cgl1923-like"/>
    <property type="match status" value="1"/>
</dbReference>
<dbReference type="InterPro" id="IPR038389">
    <property type="entry name" value="PSMG2_sf"/>
</dbReference>
<dbReference type="Gene3D" id="3.40.50.10900">
    <property type="entry name" value="PAC-like subunit"/>
    <property type="match status" value="1"/>
</dbReference>
<dbReference type="RefSeq" id="WP_310298644.1">
    <property type="nucleotide sequence ID" value="NZ_BAAAPS010000002.1"/>
</dbReference>
<dbReference type="InterPro" id="IPR019151">
    <property type="entry name" value="Proteasome_assmbl_chaperone_2"/>
</dbReference>
<dbReference type="Proteomes" id="UP001183648">
    <property type="component" value="Unassembled WGS sequence"/>
</dbReference>
<dbReference type="InterPro" id="IPR008492">
    <property type="entry name" value="Rv2714-like"/>
</dbReference>
<protein>
    <recommendedName>
        <fullName evidence="4">PAC2 family protein</fullName>
    </recommendedName>
</protein>